<gene>
    <name evidence="1" type="ORF">FHS29_007331</name>
</gene>
<comment type="caution">
    <text evidence="1">The sequence shown here is derived from an EMBL/GenBank/DDBJ whole genome shotgun (WGS) entry which is preliminary data.</text>
</comment>
<dbReference type="AlphaFoldDB" id="A0A841CV49"/>
<keyword evidence="2" id="KW-1185">Reference proteome</keyword>
<evidence type="ECO:0000313" key="1">
    <source>
        <dbReference type="EMBL" id="MBB5960703.1"/>
    </source>
</evidence>
<organism evidence="1 2">
    <name type="scientific">Saccharothrix tamanrassetensis</name>
    <dbReference type="NCBI Taxonomy" id="1051531"/>
    <lineage>
        <taxon>Bacteria</taxon>
        <taxon>Bacillati</taxon>
        <taxon>Actinomycetota</taxon>
        <taxon>Actinomycetes</taxon>
        <taxon>Pseudonocardiales</taxon>
        <taxon>Pseudonocardiaceae</taxon>
        <taxon>Saccharothrix</taxon>
    </lineage>
</organism>
<dbReference type="Proteomes" id="UP000547510">
    <property type="component" value="Unassembled WGS sequence"/>
</dbReference>
<name>A0A841CV49_9PSEU</name>
<proteinExistence type="predicted"/>
<dbReference type="RefSeq" id="WP_184699142.1">
    <property type="nucleotide sequence ID" value="NZ_JACHJN010000021.1"/>
</dbReference>
<reference evidence="1 2" key="1">
    <citation type="submission" date="2020-08" db="EMBL/GenBank/DDBJ databases">
        <title>Genomic Encyclopedia of Type Strains, Phase III (KMG-III): the genomes of soil and plant-associated and newly described type strains.</title>
        <authorList>
            <person name="Whitman W."/>
        </authorList>
    </citation>
    <scope>NUCLEOTIDE SEQUENCE [LARGE SCALE GENOMIC DNA]</scope>
    <source>
        <strain evidence="1 2">CECT 8640</strain>
    </source>
</reference>
<accession>A0A841CV49</accession>
<dbReference type="EMBL" id="JACHJN010000021">
    <property type="protein sequence ID" value="MBB5960703.1"/>
    <property type="molecule type" value="Genomic_DNA"/>
</dbReference>
<evidence type="ECO:0000313" key="2">
    <source>
        <dbReference type="Proteomes" id="UP000547510"/>
    </source>
</evidence>
<protein>
    <submittedName>
        <fullName evidence="1">Uncharacterized protein</fullName>
    </submittedName>
</protein>
<sequence length="117" mass="11856">MNLASKIAIGVVAAALLGAGLMWFGGALSSGGDTHPPCEQLPTAAEATSGLSSNQALVDEIKALGKSTSVNVGKPCPAGQDRALIEVTYRSDSERDAISNLLGSRNGFGVPVYLVKG</sequence>